<protein>
    <recommendedName>
        <fullName evidence="6 18">Homoserine dehydrogenase</fullName>
        <ecNumber evidence="5 18">1.1.1.3</ecNumber>
    </recommendedName>
</protein>
<evidence type="ECO:0000256" key="18">
    <source>
        <dbReference type="RuleBase" id="RU000579"/>
    </source>
</evidence>
<dbReference type="Gene3D" id="3.30.360.10">
    <property type="entry name" value="Dihydrodipicolinate Reductase, domain 2"/>
    <property type="match status" value="1"/>
</dbReference>
<evidence type="ECO:0000256" key="1">
    <source>
        <dbReference type="ARBA" id="ARBA00001920"/>
    </source>
</evidence>
<keyword evidence="8 18" id="KW-0791">Threonine biosynthesis</keyword>
<evidence type="ECO:0000259" key="20">
    <source>
        <dbReference type="PROSITE" id="PS51671"/>
    </source>
</evidence>
<evidence type="ECO:0000256" key="14">
    <source>
        <dbReference type="ARBA" id="ARBA00023167"/>
    </source>
</evidence>
<evidence type="ECO:0000313" key="21">
    <source>
        <dbReference type="EMBL" id="CDQ41136.1"/>
    </source>
</evidence>
<dbReference type="eggNOG" id="COG0460">
    <property type="taxonomic scope" value="Bacteria"/>
</dbReference>
<keyword evidence="11 18" id="KW-0560">Oxidoreductase</keyword>
<evidence type="ECO:0000256" key="19">
    <source>
        <dbReference type="RuleBase" id="RU004171"/>
    </source>
</evidence>
<sequence length="443" mass="48743">MRDKVSIGLLGLGVVGSGVIKLIENHQEKLVHQLGCEVSVKSVLVRSLDKTRNVEVDRTFLTTNPDDIINDPEIDVIVEVMGGIEETYQYILNAFANKKHVVTANKDLVALYGTNLEAAARKNKCDFYYEASVAGGIPILRGIADGLSSDRIQKVMGIVNGTTNYILTKMSNEGFSYLDALKEAQELGFAEADPTADVEGLDAARKMAILGRLAFSTDVALEDVEVTGIKSLELEDLQYGDKFGYAMKLIGYAQSKDHQIEVSVQPTLLSKEHPLADVKNEYNAVYVYGEAVGETMFYGPGAGSLPTATAVVSDLVTVIKNMRLGVSGTHSLEARFKKELRSADQRSGQYYLRIHVKDRVGAFSEISTLFNDLEISFKRILQTPIKKRESAEIILVTHQTSLDNFQHALDQLKKLEVVLQLKSYYKVEGDAAYELAGTTKTLS</sequence>
<keyword evidence="7 18" id="KW-0028">Amino-acid biosynthesis</keyword>
<reference evidence="21 22" key="1">
    <citation type="submission" date="2014-03" db="EMBL/GenBank/DDBJ databases">
        <authorList>
            <person name="Urmite Genomes U."/>
        </authorList>
    </citation>
    <scope>NUCLEOTIDE SEQUENCE [LARGE SCALE GENOMIC DNA]</scope>
    <source>
        <strain evidence="21 22">Vm-5</strain>
    </source>
</reference>
<dbReference type="CDD" id="cd04881">
    <property type="entry name" value="ACT_HSDH-Hom"/>
    <property type="match status" value="1"/>
</dbReference>
<dbReference type="PROSITE" id="PS51671">
    <property type="entry name" value="ACT"/>
    <property type="match status" value="1"/>
</dbReference>
<evidence type="ECO:0000256" key="15">
    <source>
        <dbReference type="ARBA" id="ARBA00048841"/>
    </source>
</evidence>
<evidence type="ECO:0000256" key="3">
    <source>
        <dbReference type="ARBA" id="ARBA00005062"/>
    </source>
</evidence>
<keyword evidence="12" id="KW-0520">NAD</keyword>
<dbReference type="AlphaFoldDB" id="A0A024QGQ7"/>
<keyword evidence="22" id="KW-1185">Reference proteome</keyword>
<dbReference type="InterPro" id="IPR036291">
    <property type="entry name" value="NAD(P)-bd_dom_sf"/>
</dbReference>
<dbReference type="Pfam" id="PF01842">
    <property type="entry name" value="ACT"/>
    <property type="match status" value="1"/>
</dbReference>
<dbReference type="UniPathway" id="UPA00051">
    <property type="reaction ID" value="UER00465"/>
</dbReference>
<evidence type="ECO:0000256" key="17">
    <source>
        <dbReference type="PIRSR" id="PIRSR000098-2"/>
    </source>
</evidence>
<dbReference type="InterPro" id="IPR001342">
    <property type="entry name" value="HDH_cat"/>
</dbReference>
<dbReference type="Pfam" id="PF03447">
    <property type="entry name" value="NAD_binding_3"/>
    <property type="match status" value="1"/>
</dbReference>
<comment type="catalytic activity">
    <reaction evidence="15">
        <text>L-homoserine + NADP(+) = L-aspartate 4-semialdehyde + NADPH + H(+)</text>
        <dbReference type="Rhea" id="RHEA:15761"/>
        <dbReference type="ChEBI" id="CHEBI:15378"/>
        <dbReference type="ChEBI" id="CHEBI:57476"/>
        <dbReference type="ChEBI" id="CHEBI:57783"/>
        <dbReference type="ChEBI" id="CHEBI:58349"/>
        <dbReference type="ChEBI" id="CHEBI:537519"/>
        <dbReference type="EC" id="1.1.1.3"/>
    </reaction>
    <physiologicalReaction direction="right-to-left" evidence="15">
        <dbReference type="Rhea" id="RHEA:15763"/>
    </physiologicalReaction>
</comment>
<dbReference type="GO" id="GO:0009088">
    <property type="term" value="P:threonine biosynthetic process"/>
    <property type="evidence" value="ECO:0007669"/>
    <property type="project" value="UniProtKB-UniPathway"/>
</dbReference>
<gene>
    <name evidence="21" type="primary">hom</name>
    <name evidence="21" type="ORF">BN990_03491</name>
</gene>
<dbReference type="SUPFAM" id="SSF51735">
    <property type="entry name" value="NAD(P)-binding Rossmann-fold domains"/>
    <property type="match status" value="1"/>
</dbReference>
<dbReference type="PANTHER" id="PTHR43331:SF1">
    <property type="entry name" value="HOMOSERINE DEHYDROGENASE"/>
    <property type="match status" value="1"/>
</dbReference>
<dbReference type="GO" id="GO:0050661">
    <property type="term" value="F:NADP binding"/>
    <property type="evidence" value="ECO:0007669"/>
    <property type="project" value="InterPro"/>
</dbReference>
<dbReference type="OrthoDB" id="9808167at2"/>
<accession>A0A024QGQ7</accession>
<evidence type="ECO:0000256" key="6">
    <source>
        <dbReference type="ARBA" id="ARBA00013376"/>
    </source>
</evidence>
<dbReference type="Gene3D" id="3.40.50.720">
    <property type="entry name" value="NAD(P)-binding Rossmann-like Domain"/>
    <property type="match status" value="1"/>
</dbReference>
<evidence type="ECO:0000256" key="8">
    <source>
        <dbReference type="ARBA" id="ARBA00022697"/>
    </source>
</evidence>
<dbReference type="InterPro" id="IPR016204">
    <property type="entry name" value="HDH"/>
</dbReference>
<feature type="domain" description="ACT" evidence="20">
    <location>
        <begin position="351"/>
        <end position="426"/>
    </location>
</feature>
<feature type="binding site" evidence="17">
    <location>
        <position position="106"/>
    </location>
    <ligand>
        <name>NADPH</name>
        <dbReference type="ChEBI" id="CHEBI:57783"/>
    </ligand>
</feature>
<name>A0A024QGQ7_9BACI</name>
<evidence type="ECO:0000256" key="2">
    <source>
        <dbReference type="ARBA" id="ARBA00005056"/>
    </source>
</evidence>
<dbReference type="EC" id="1.1.1.3" evidence="5 18"/>
<dbReference type="PROSITE" id="PS01042">
    <property type="entry name" value="HOMOSER_DHGENASE"/>
    <property type="match status" value="1"/>
</dbReference>
<evidence type="ECO:0000313" key="22">
    <source>
        <dbReference type="Proteomes" id="UP000028875"/>
    </source>
</evidence>
<evidence type="ECO:0000256" key="9">
    <source>
        <dbReference type="ARBA" id="ARBA00022723"/>
    </source>
</evidence>
<comment type="caution">
    <text evidence="21">The sequence shown here is derived from an EMBL/GenBank/DDBJ whole genome shotgun (WGS) entry which is preliminary data.</text>
</comment>
<evidence type="ECO:0000256" key="4">
    <source>
        <dbReference type="ARBA" id="ARBA00006753"/>
    </source>
</evidence>
<dbReference type="EMBL" id="CCDP010000002">
    <property type="protein sequence ID" value="CDQ41136.1"/>
    <property type="molecule type" value="Genomic_DNA"/>
</dbReference>
<reference evidence="22" key="2">
    <citation type="submission" date="2014-05" db="EMBL/GenBank/DDBJ databases">
        <title>Draft genome sequence of Virgibacillus massiliensis Vm-5.</title>
        <authorList>
            <person name="Khelaifia S."/>
            <person name="Croce O."/>
            <person name="Lagier J.C."/>
            <person name="Raoult D."/>
        </authorList>
    </citation>
    <scope>NUCLEOTIDE SEQUENCE [LARGE SCALE GENOMIC DNA]</scope>
    <source>
        <strain evidence="22">Vm-5</strain>
    </source>
</reference>
<evidence type="ECO:0000256" key="11">
    <source>
        <dbReference type="ARBA" id="ARBA00023002"/>
    </source>
</evidence>
<feature type="binding site" evidence="17">
    <location>
        <position position="191"/>
    </location>
    <ligand>
        <name>L-homoserine</name>
        <dbReference type="ChEBI" id="CHEBI:57476"/>
    </ligand>
</feature>
<dbReference type="STRING" id="1462526.BN990_03491"/>
<dbReference type="PIRSF" id="PIRSF000098">
    <property type="entry name" value="Homoser_dehydrog"/>
    <property type="match status" value="1"/>
</dbReference>
<dbReference type="RefSeq" id="WP_038245830.1">
    <property type="nucleotide sequence ID" value="NZ_BNER01000007.1"/>
</dbReference>
<dbReference type="Proteomes" id="UP000028875">
    <property type="component" value="Unassembled WGS sequence"/>
</dbReference>
<dbReference type="Gene3D" id="3.30.70.260">
    <property type="match status" value="1"/>
</dbReference>
<evidence type="ECO:0000256" key="5">
    <source>
        <dbReference type="ARBA" id="ARBA00013213"/>
    </source>
</evidence>
<dbReference type="Pfam" id="PF00742">
    <property type="entry name" value="Homoserine_dh"/>
    <property type="match status" value="1"/>
</dbReference>
<comment type="pathway">
    <text evidence="3 18">Amino-acid biosynthesis; L-methionine biosynthesis via de novo pathway; L-homoserine from L-aspartate: step 3/3.</text>
</comment>
<dbReference type="InterPro" id="IPR005106">
    <property type="entry name" value="Asp/hSer_DH_NAD-bd"/>
</dbReference>
<evidence type="ECO:0000256" key="7">
    <source>
        <dbReference type="ARBA" id="ARBA00022605"/>
    </source>
</evidence>
<dbReference type="GO" id="GO:0009086">
    <property type="term" value="P:methionine biosynthetic process"/>
    <property type="evidence" value="ECO:0007669"/>
    <property type="project" value="UniProtKB-KW"/>
</dbReference>
<keyword evidence="9" id="KW-0479">Metal-binding</keyword>
<dbReference type="InterPro" id="IPR045865">
    <property type="entry name" value="ACT-like_dom_sf"/>
</dbReference>
<dbReference type="InterPro" id="IPR002912">
    <property type="entry name" value="ACT_dom"/>
</dbReference>
<dbReference type="NCBIfam" id="NF004976">
    <property type="entry name" value="PRK06349.1"/>
    <property type="match status" value="1"/>
</dbReference>
<evidence type="ECO:0000256" key="12">
    <source>
        <dbReference type="ARBA" id="ARBA00023027"/>
    </source>
</evidence>
<dbReference type="PANTHER" id="PTHR43331">
    <property type="entry name" value="HOMOSERINE DEHYDROGENASE"/>
    <property type="match status" value="1"/>
</dbReference>
<dbReference type="SUPFAM" id="SSF55347">
    <property type="entry name" value="Glyceraldehyde-3-phosphate dehydrogenase-like, C-terminal domain"/>
    <property type="match status" value="1"/>
</dbReference>
<dbReference type="FunFam" id="3.30.360.10:FF:000005">
    <property type="entry name" value="Homoserine dehydrogenase"/>
    <property type="match status" value="1"/>
</dbReference>
<dbReference type="SUPFAM" id="SSF55021">
    <property type="entry name" value="ACT-like"/>
    <property type="match status" value="1"/>
</dbReference>
<keyword evidence="10 17" id="KW-0521">NADP</keyword>
<evidence type="ECO:0000256" key="13">
    <source>
        <dbReference type="ARBA" id="ARBA00023053"/>
    </source>
</evidence>
<keyword evidence="13" id="KW-0915">Sodium</keyword>
<evidence type="ECO:0000256" key="10">
    <source>
        <dbReference type="ARBA" id="ARBA00022857"/>
    </source>
</evidence>
<dbReference type="GO" id="GO:0004412">
    <property type="term" value="F:homoserine dehydrogenase activity"/>
    <property type="evidence" value="ECO:0007669"/>
    <property type="project" value="UniProtKB-EC"/>
</dbReference>
<proteinExistence type="inferred from homology"/>
<organism evidence="21 22">
    <name type="scientific">Virgibacillus massiliensis</name>
    <dbReference type="NCBI Taxonomy" id="1462526"/>
    <lineage>
        <taxon>Bacteria</taxon>
        <taxon>Bacillati</taxon>
        <taxon>Bacillota</taxon>
        <taxon>Bacilli</taxon>
        <taxon>Bacillales</taxon>
        <taxon>Bacillaceae</taxon>
        <taxon>Virgibacillus</taxon>
    </lineage>
</organism>
<dbReference type="GO" id="GO:0046872">
    <property type="term" value="F:metal ion binding"/>
    <property type="evidence" value="ECO:0007669"/>
    <property type="project" value="UniProtKB-KW"/>
</dbReference>
<evidence type="ECO:0000256" key="16">
    <source>
        <dbReference type="PIRSR" id="PIRSR000098-1"/>
    </source>
</evidence>
<dbReference type="UniPathway" id="UPA00050">
    <property type="reaction ID" value="UER00063"/>
</dbReference>
<comment type="pathway">
    <text evidence="2 18">Amino-acid biosynthesis; L-threonine biosynthesis; L-threonine from L-aspartate: step 3/5.</text>
</comment>
<comment type="similarity">
    <text evidence="4 19">Belongs to the homoserine dehydrogenase family.</text>
</comment>
<dbReference type="InterPro" id="IPR019811">
    <property type="entry name" value="HDH_CS"/>
</dbReference>
<comment type="cofactor">
    <cofactor evidence="1">
        <name>a metal cation</name>
        <dbReference type="ChEBI" id="CHEBI:25213"/>
    </cofactor>
</comment>
<dbReference type="FunFam" id="3.40.50.720:FF:000062">
    <property type="entry name" value="Homoserine dehydrogenase"/>
    <property type="match status" value="1"/>
</dbReference>
<keyword evidence="14 18" id="KW-0486">Methionine biosynthesis</keyword>
<feature type="active site" description="Proton donor" evidence="16">
    <location>
        <position position="206"/>
    </location>
</feature>
<feature type="binding site" evidence="17">
    <location>
        <begin position="10"/>
        <end position="17"/>
    </location>
    <ligand>
        <name>NADP(+)</name>
        <dbReference type="ChEBI" id="CHEBI:58349"/>
    </ligand>
</feature>